<keyword evidence="1" id="KW-0808">Transferase</keyword>
<dbReference type="EMBL" id="FWEV01000105">
    <property type="protein sequence ID" value="SLM29671.1"/>
    <property type="molecule type" value="Genomic_DNA"/>
</dbReference>
<dbReference type="InterPro" id="IPR026591">
    <property type="entry name" value="Sirtuin_cat_small_dom_sf"/>
</dbReference>
<evidence type="ECO:0000313" key="5">
    <source>
        <dbReference type="EMBL" id="SLM29671.1"/>
    </source>
</evidence>
<reference evidence="5 6" key="1">
    <citation type="submission" date="2017-03" db="EMBL/GenBank/DDBJ databases">
        <authorList>
            <person name="Afonso C.L."/>
            <person name="Miller P.J."/>
            <person name="Scott M.A."/>
            <person name="Spackman E."/>
            <person name="Goraichik I."/>
            <person name="Dimitrov K.M."/>
            <person name="Suarez D.L."/>
            <person name="Swayne D.E."/>
        </authorList>
    </citation>
    <scope>NUCLEOTIDE SEQUENCE [LARGE SCALE GENOMIC DNA]</scope>
    <source>
        <strain evidence="5">PRJEB14757</strain>
    </source>
</reference>
<dbReference type="InterPro" id="IPR029035">
    <property type="entry name" value="DHS-like_NAD/FAD-binding_dom"/>
</dbReference>
<proteinExistence type="predicted"/>
<evidence type="ECO:0000313" key="6">
    <source>
        <dbReference type="Proteomes" id="UP000191931"/>
    </source>
</evidence>
<feature type="domain" description="Deacetylase sirtuin-type" evidence="4">
    <location>
        <begin position="1"/>
        <end position="306"/>
    </location>
</feature>
<dbReference type="InterPro" id="IPR026590">
    <property type="entry name" value="Ssirtuin_cat_dom"/>
</dbReference>
<organism evidence="5 6">
    <name type="scientific">Desulfamplus magnetovallimortis</name>
    <dbReference type="NCBI Taxonomy" id="1246637"/>
    <lineage>
        <taxon>Bacteria</taxon>
        <taxon>Pseudomonadati</taxon>
        <taxon>Thermodesulfobacteriota</taxon>
        <taxon>Desulfobacteria</taxon>
        <taxon>Desulfobacterales</taxon>
        <taxon>Desulfobacteraceae</taxon>
        <taxon>Desulfamplus</taxon>
    </lineage>
</organism>
<dbReference type="PANTHER" id="PTHR11085:SF10">
    <property type="entry name" value="NAD-DEPENDENT PROTEIN DEACYLASE SIRTUIN-5, MITOCHONDRIAL-RELATED"/>
    <property type="match status" value="1"/>
</dbReference>
<evidence type="ECO:0000256" key="1">
    <source>
        <dbReference type="ARBA" id="ARBA00022679"/>
    </source>
</evidence>
<dbReference type="STRING" id="1246637.MTBBW1_1930009"/>
<keyword evidence="2" id="KW-0520">NAD</keyword>
<sequence>MNFKEKIDHFARLLEQADAILMGAGSGLSVDAGINYFDSSSFAERYPAMLQYGFSTNAELMGLKQSFFPELFWGYYLNHGNNMRFCNSVQPVYQQLLELMSRKKEYFIITTNVDALFLRNGFAKERLYSPQGDYGRIQCQTPCSDQTWPSEPVIRGLLPLVDPLTGKLPEEFVPTCPNCGGHVFYNIRGNDRFVDAPYEHEHNAFVKWVQAHKKKQLLLIDIGTGFNTPVWIRWPFEKITHDNPKSHLIRINRDDPDVPAPITGRSISFSDRAINVISAVTASLCGCTISSPNKHLHPMEATHEFK</sequence>
<name>A0A1W1HAZ6_9BACT</name>
<protein>
    <recommendedName>
        <fullName evidence="4">Deacetylase sirtuin-type domain-containing protein</fullName>
    </recommendedName>
</protein>
<dbReference type="SUPFAM" id="SSF52467">
    <property type="entry name" value="DHS-like NAD/FAD-binding domain"/>
    <property type="match status" value="1"/>
</dbReference>
<dbReference type="GO" id="GO:0017136">
    <property type="term" value="F:histone deacetylase activity, NAD-dependent"/>
    <property type="evidence" value="ECO:0007669"/>
    <property type="project" value="TreeGrafter"/>
</dbReference>
<evidence type="ECO:0000256" key="2">
    <source>
        <dbReference type="ARBA" id="ARBA00023027"/>
    </source>
</evidence>
<keyword evidence="6" id="KW-1185">Reference proteome</keyword>
<dbReference type="OrthoDB" id="9800582at2"/>
<dbReference type="Proteomes" id="UP000191931">
    <property type="component" value="Unassembled WGS sequence"/>
</dbReference>
<dbReference type="AlphaFoldDB" id="A0A1W1HAZ6"/>
<accession>A0A1W1HAZ6</accession>
<dbReference type="RefSeq" id="WP_080806768.1">
    <property type="nucleotide sequence ID" value="NZ_LT828555.1"/>
</dbReference>
<dbReference type="Gene3D" id="3.30.1600.10">
    <property type="entry name" value="SIR2/SIRT2 'Small Domain"/>
    <property type="match status" value="1"/>
</dbReference>
<comment type="caution">
    <text evidence="3">Lacks conserved residue(s) required for the propagation of feature annotation.</text>
</comment>
<evidence type="ECO:0000256" key="3">
    <source>
        <dbReference type="PROSITE-ProRule" id="PRU00236"/>
    </source>
</evidence>
<gene>
    <name evidence="5" type="ORF">MTBBW1_1930009</name>
</gene>
<dbReference type="GO" id="GO:0070403">
    <property type="term" value="F:NAD+ binding"/>
    <property type="evidence" value="ECO:0007669"/>
    <property type="project" value="TreeGrafter"/>
</dbReference>
<dbReference type="PROSITE" id="PS50305">
    <property type="entry name" value="SIRTUIN"/>
    <property type="match status" value="1"/>
</dbReference>
<dbReference type="InterPro" id="IPR050134">
    <property type="entry name" value="NAD-dep_sirtuin_deacylases"/>
</dbReference>
<dbReference type="Gene3D" id="3.40.50.1220">
    <property type="entry name" value="TPP-binding domain"/>
    <property type="match status" value="1"/>
</dbReference>
<dbReference type="PANTHER" id="PTHR11085">
    <property type="entry name" value="NAD-DEPENDENT PROTEIN DEACYLASE SIRTUIN-5, MITOCHONDRIAL-RELATED"/>
    <property type="match status" value="1"/>
</dbReference>
<evidence type="ECO:0000259" key="4">
    <source>
        <dbReference type="PROSITE" id="PS50305"/>
    </source>
</evidence>